<dbReference type="InterPro" id="IPR003488">
    <property type="entry name" value="DprA"/>
</dbReference>
<dbReference type="InterPro" id="IPR057666">
    <property type="entry name" value="DrpA_SLOG"/>
</dbReference>
<dbReference type="PANTHER" id="PTHR43022">
    <property type="entry name" value="PROTEIN SMF"/>
    <property type="match status" value="1"/>
</dbReference>
<evidence type="ECO:0000313" key="4">
    <source>
        <dbReference type="EMBL" id="MBE7323356.1"/>
    </source>
</evidence>
<sequence length="416" mass="43340">MSRHRTAAAHRGTPGPDGRREGRVSALGAQGAVGAGGAVGEDERLARVALNRLAEPGDVRMNRLVRDLGARAVRDHLLEERGLSSLHDDVATRLAAVDPTRELEVAERAGIRFVVPGDEEWPDGLDALAGAGVVNERGGVPIGLWVRGPLPLPATPRAVAMVGSRSATTYGTRVASEMAAQLAEAGLSVVSGAALGIDQASHRGALAVDGPTVAVLACGVDRIYPAANRALVEHVRDVGTVVSEAPLGGAPMRVRFLARNRLIAALTGGTVVVEAALRSGALSSAAWAERLGRPVMGVPGPVTSAQSQGVHERLRTGAAMVVTGGDDVRELLSAAGENLVEDRREPPGPRDRLTVRQRQVLDAVPVGRARRATHVAATAGVGLREVQTALFSLEARGWVHQEGDAWRVSRRSGRGG</sequence>
<comment type="similarity">
    <text evidence="1">Belongs to the DprA/Smf family.</text>
</comment>
<name>A0ABR9RP76_9ACTN</name>
<accession>A0ABR9RP76</accession>
<keyword evidence="5" id="KW-1185">Reference proteome</keyword>
<reference evidence="4 5" key="1">
    <citation type="submission" date="2020-10" db="EMBL/GenBank/DDBJ databases">
        <title>Nocardioides sp. isolated from sludge.</title>
        <authorList>
            <person name="Zhang X."/>
        </authorList>
    </citation>
    <scope>NUCLEOTIDE SEQUENCE [LARGE SCALE GENOMIC DNA]</scope>
    <source>
        <strain evidence="4 5">Y6</strain>
    </source>
</reference>
<protein>
    <submittedName>
        <fullName evidence="4">DNA-protecting protein DprA</fullName>
    </submittedName>
</protein>
<dbReference type="SUPFAM" id="SSF102405">
    <property type="entry name" value="MCP/YpsA-like"/>
    <property type="match status" value="1"/>
</dbReference>
<gene>
    <name evidence="4" type="primary">dprA</name>
    <name evidence="4" type="ORF">IEQ44_01640</name>
</gene>
<comment type="caution">
    <text evidence="4">The sequence shown here is derived from an EMBL/GenBank/DDBJ whole genome shotgun (WGS) entry which is preliminary data.</text>
</comment>
<evidence type="ECO:0000259" key="3">
    <source>
        <dbReference type="Pfam" id="PF02481"/>
    </source>
</evidence>
<evidence type="ECO:0000256" key="2">
    <source>
        <dbReference type="SAM" id="MobiDB-lite"/>
    </source>
</evidence>
<dbReference type="NCBIfam" id="TIGR00732">
    <property type="entry name" value="dprA"/>
    <property type="match status" value="1"/>
</dbReference>
<organism evidence="4 5">
    <name type="scientific">Nocardioides malaquae</name>
    <dbReference type="NCBI Taxonomy" id="2773426"/>
    <lineage>
        <taxon>Bacteria</taxon>
        <taxon>Bacillati</taxon>
        <taxon>Actinomycetota</taxon>
        <taxon>Actinomycetes</taxon>
        <taxon>Propionibacteriales</taxon>
        <taxon>Nocardioidaceae</taxon>
        <taxon>Nocardioides</taxon>
    </lineage>
</organism>
<dbReference type="Pfam" id="PF02481">
    <property type="entry name" value="DNA_processg_A"/>
    <property type="match status" value="1"/>
</dbReference>
<dbReference type="Gene3D" id="3.40.50.450">
    <property type="match status" value="1"/>
</dbReference>
<evidence type="ECO:0000256" key="1">
    <source>
        <dbReference type="ARBA" id="ARBA00006525"/>
    </source>
</evidence>
<feature type="domain" description="Smf/DprA SLOG" evidence="3">
    <location>
        <begin position="113"/>
        <end position="331"/>
    </location>
</feature>
<dbReference type="Proteomes" id="UP000756387">
    <property type="component" value="Unassembled WGS sequence"/>
</dbReference>
<proteinExistence type="inferred from homology"/>
<feature type="region of interest" description="Disordered" evidence="2">
    <location>
        <begin position="1"/>
        <end position="23"/>
    </location>
</feature>
<evidence type="ECO:0000313" key="5">
    <source>
        <dbReference type="Proteomes" id="UP000756387"/>
    </source>
</evidence>
<dbReference type="EMBL" id="JADCSA010000001">
    <property type="protein sequence ID" value="MBE7323356.1"/>
    <property type="molecule type" value="Genomic_DNA"/>
</dbReference>
<dbReference type="PANTHER" id="PTHR43022:SF1">
    <property type="entry name" value="PROTEIN SMF"/>
    <property type="match status" value="1"/>
</dbReference>